<evidence type="ECO:0000256" key="1">
    <source>
        <dbReference type="SAM" id="MobiDB-lite"/>
    </source>
</evidence>
<reference evidence="2" key="1">
    <citation type="submission" date="2021-03" db="EMBL/GenBank/DDBJ databases">
        <title>Chromosome level genome of the anhydrobiotic midge Polypedilum vanderplanki.</title>
        <authorList>
            <person name="Yoshida Y."/>
            <person name="Kikawada T."/>
            <person name="Gusev O."/>
        </authorList>
    </citation>
    <scope>NUCLEOTIDE SEQUENCE</scope>
    <source>
        <strain evidence="2">NIAS01</strain>
        <tissue evidence="2">Whole body or cell culture</tissue>
    </source>
</reference>
<feature type="region of interest" description="Disordered" evidence="1">
    <location>
        <begin position="168"/>
        <end position="191"/>
    </location>
</feature>
<name>A0A9J6BNC7_POLVA</name>
<comment type="caution">
    <text evidence="2">The sequence shown here is derived from an EMBL/GenBank/DDBJ whole genome shotgun (WGS) entry which is preliminary data.</text>
</comment>
<feature type="region of interest" description="Disordered" evidence="1">
    <location>
        <begin position="216"/>
        <end position="244"/>
    </location>
</feature>
<sequence length="490" mass="57164">MFLISFQSFFSLYAFVQSYLLLRLGFIFASNLNNAKTLLSEKLADITAKVKIQTNSMPNFLDISKYTPQLKENIQKKIDEELAKNLPKELSKIRASALDFTVKTLRLALQSQELEANFTQLAENYENPMKNTIDTIHKNMEIINTQIGVCSSDYSHLMILVSKYLNNETDEEKNKTGEKKVEEETPAEPNVIKLINDKDVPQQKDEFFYHDQTMEVEKKNNEEENSKVKTNASQDEDEEELQKQRTLKKFQPVLQQLKSVIEPIEQEMKEREKKSLNEKGIAMPEEPEKKLSLESPGEEEGEWTYVSDRKKKRQNKKKEQDQNKKANKKNKYNEDREYLMSKEQINLFNRKPTEPLNIPAIAKGNEKIYGEEEAPDSNYVPRNDMIAILKAQAELNGTKKERGMNEEYFGDNEDSKNDVQEKFDEYKEDNKSKEEYYGDDQENDYTQENYDDANDASNIVETYIKQLPEDDESVYEDKSTVEAQNFQSKE</sequence>
<feature type="compositionally biased region" description="Basic and acidic residues" evidence="1">
    <location>
        <begin position="172"/>
        <end position="183"/>
    </location>
</feature>
<dbReference type="AlphaFoldDB" id="A0A9J6BNC7"/>
<proteinExistence type="predicted"/>
<accession>A0A9J6BNC7</accession>
<gene>
    <name evidence="2" type="ORF">PVAND_001578</name>
</gene>
<dbReference type="OrthoDB" id="7762224at2759"/>
<feature type="compositionally biased region" description="Basic and acidic residues" evidence="1">
    <location>
        <begin position="413"/>
        <end position="436"/>
    </location>
</feature>
<organism evidence="2 3">
    <name type="scientific">Polypedilum vanderplanki</name>
    <name type="common">Sleeping chironomid midge</name>
    <dbReference type="NCBI Taxonomy" id="319348"/>
    <lineage>
        <taxon>Eukaryota</taxon>
        <taxon>Metazoa</taxon>
        <taxon>Ecdysozoa</taxon>
        <taxon>Arthropoda</taxon>
        <taxon>Hexapoda</taxon>
        <taxon>Insecta</taxon>
        <taxon>Pterygota</taxon>
        <taxon>Neoptera</taxon>
        <taxon>Endopterygota</taxon>
        <taxon>Diptera</taxon>
        <taxon>Nematocera</taxon>
        <taxon>Chironomoidea</taxon>
        <taxon>Chironomidae</taxon>
        <taxon>Chironominae</taxon>
        <taxon>Polypedilum</taxon>
        <taxon>Polypedilum</taxon>
    </lineage>
</organism>
<feature type="compositionally biased region" description="Polar residues" evidence="1">
    <location>
        <begin position="481"/>
        <end position="490"/>
    </location>
</feature>
<evidence type="ECO:0000313" key="3">
    <source>
        <dbReference type="Proteomes" id="UP001107558"/>
    </source>
</evidence>
<feature type="region of interest" description="Disordered" evidence="1">
    <location>
        <begin position="468"/>
        <end position="490"/>
    </location>
</feature>
<protein>
    <submittedName>
        <fullName evidence="2">Uncharacterized protein</fullName>
    </submittedName>
</protein>
<feature type="region of interest" description="Disordered" evidence="1">
    <location>
        <begin position="268"/>
        <end position="338"/>
    </location>
</feature>
<feature type="compositionally biased region" description="Basic and acidic residues" evidence="1">
    <location>
        <begin position="268"/>
        <end position="277"/>
    </location>
</feature>
<dbReference type="Proteomes" id="UP001107558">
    <property type="component" value="Chromosome 3"/>
</dbReference>
<feature type="compositionally biased region" description="Acidic residues" evidence="1">
    <location>
        <begin position="437"/>
        <end position="454"/>
    </location>
</feature>
<feature type="region of interest" description="Disordered" evidence="1">
    <location>
        <begin position="396"/>
        <end position="456"/>
    </location>
</feature>
<evidence type="ECO:0000313" key="2">
    <source>
        <dbReference type="EMBL" id="KAG5671377.1"/>
    </source>
</evidence>
<keyword evidence="3" id="KW-1185">Reference proteome</keyword>
<feature type="compositionally biased region" description="Basic and acidic residues" evidence="1">
    <location>
        <begin position="216"/>
        <end position="227"/>
    </location>
</feature>
<dbReference type="EMBL" id="JADBJN010000003">
    <property type="protein sequence ID" value="KAG5671377.1"/>
    <property type="molecule type" value="Genomic_DNA"/>
</dbReference>